<dbReference type="Proteomes" id="UP000240987">
    <property type="component" value="Unassembled WGS sequence"/>
</dbReference>
<dbReference type="EMBL" id="PYMJ01000027">
    <property type="protein sequence ID" value="PSU45766.1"/>
    <property type="molecule type" value="Genomic_DNA"/>
</dbReference>
<gene>
    <name evidence="2" type="ORF">C9J12_21235</name>
</gene>
<keyword evidence="1" id="KW-1133">Transmembrane helix</keyword>
<evidence type="ECO:0000256" key="1">
    <source>
        <dbReference type="SAM" id="Phobius"/>
    </source>
</evidence>
<organism evidence="2 3">
    <name type="scientific">Photobacterium frigidiphilum</name>
    <dbReference type="NCBI Taxonomy" id="264736"/>
    <lineage>
        <taxon>Bacteria</taxon>
        <taxon>Pseudomonadati</taxon>
        <taxon>Pseudomonadota</taxon>
        <taxon>Gammaproteobacteria</taxon>
        <taxon>Vibrionales</taxon>
        <taxon>Vibrionaceae</taxon>
        <taxon>Photobacterium</taxon>
    </lineage>
</organism>
<feature type="transmembrane region" description="Helical" evidence="1">
    <location>
        <begin position="12"/>
        <end position="31"/>
    </location>
</feature>
<evidence type="ECO:0000313" key="2">
    <source>
        <dbReference type="EMBL" id="PSU45766.1"/>
    </source>
</evidence>
<accession>A0A2T3JA91</accession>
<keyword evidence="3" id="KW-1185">Reference proteome</keyword>
<sequence length="175" mass="19796">MNRQQGASLWEFLLAFGVASVMFATLLPSFLDYYRTSTRNMAAESVIQEVLKGMEYAMTDHWTRSQCRVAPNDKTLSALINKGYVIKEKVEKSQWPIDIEYATSTGAPKVMRYLAVTLTLPNATQASSLLADMKGDGEVFELDVTGKQLTIKRPVRVIQKTWEHLYYNPQTGCME</sequence>
<keyword evidence="1" id="KW-0472">Membrane</keyword>
<keyword evidence="1" id="KW-0812">Transmembrane</keyword>
<dbReference type="AlphaFoldDB" id="A0A2T3JA91"/>
<proteinExistence type="predicted"/>
<evidence type="ECO:0000313" key="3">
    <source>
        <dbReference type="Proteomes" id="UP000240987"/>
    </source>
</evidence>
<reference evidence="2 3" key="1">
    <citation type="submission" date="2018-01" db="EMBL/GenBank/DDBJ databases">
        <title>Whole genome sequencing of Histamine producing bacteria.</title>
        <authorList>
            <person name="Butler K."/>
        </authorList>
    </citation>
    <scope>NUCLEOTIDE SEQUENCE [LARGE SCALE GENOMIC DNA]</scope>
    <source>
        <strain evidence="2 3">JCM 12947</strain>
    </source>
</reference>
<comment type="caution">
    <text evidence="2">The sequence shown here is derived from an EMBL/GenBank/DDBJ whole genome shotgun (WGS) entry which is preliminary data.</text>
</comment>
<protein>
    <recommendedName>
        <fullName evidence="4">Type II secretion system protein</fullName>
    </recommendedName>
</protein>
<evidence type="ECO:0008006" key="4">
    <source>
        <dbReference type="Google" id="ProtNLM"/>
    </source>
</evidence>
<name>A0A2T3JA91_9GAMM</name>